<evidence type="ECO:0000313" key="1">
    <source>
        <dbReference type="EMBL" id="JAE28433.1"/>
    </source>
</evidence>
<protein>
    <submittedName>
        <fullName evidence="1">Uncharacterized protein</fullName>
    </submittedName>
</protein>
<name>A0A0A9H6C1_ARUDO</name>
<sequence length="12" mass="1313">MGCFGLTLSPWT</sequence>
<accession>A0A0A9H6C1</accession>
<proteinExistence type="predicted"/>
<reference evidence="1" key="2">
    <citation type="journal article" date="2015" name="Data Brief">
        <title>Shoot transcriptome of the giant reed, Arundo donax.</title>
        <authorList>
            <person name="Barrero R.A."/>
            <person name="Guerrero F.D."/>
            <person name="Moolhuijzen P."/>
            <person name="Goolsby J.A."/>
            <person name="Tidwell J."/>
            <person name="Bellgard S.E."/>
            <person name="Bellgard M.I."/>
        </authorList>
    </citation>
    <scope>NUCLEOTIDE SEQUENCE</scope>
    <source>
        <tissue evidence="1">Shoot tissue taken approximately 20 cm above the soil surface</tissue>
    </source>
</reference>
<reference evidence="1" key="1">
    <citation type="submission" date="2014-09" db="EMBL/GenBank/DDBJ databases">
        <authorList>
            <person name="Magalhaes I.L.F."/>
            <person name="Oliveira U."/>
            <person name="Santos F.R."/>
            <person name="Vidigal T.H.D.A."/>
            <person name="Brescovit A.D."/>
            <person name="Santos A.J."/>
        </authorList>
    </citation>
    <scope>NUCLEOTIDE SEQUENCE</scope>
    <source>
        <tissue evidence="1">Shoot tissue taken approximately 20 cm above the soil surface</tissue>
    </source>
</reference>
<dbReference type="EMBL" id="GBRH01169463">
    <property type="protein sequence ID" value="JAE28433.1"/>
    <property type="molecule type" value="Transcribed_RNA"/>
</dbReference>
<organism evidence="1">
    <name type="scientific">Arundo donax</name>
    <name type="common">Giant reed</name>
    <name type="synonym">Donax arundinaceus</name>
    <dbReference type="NCBI Taxonomy" id="35708"/>
    <lineage>
        <taxon>Eukaryota</taxon>
        <taxon>Viridiplantae</taxon>
        <taxon>Streptophyta</taxon>
        <taxon>Embryophyta</taxon>
        <taxon>Tracheophyta</taxon>
        <taxon>Spermatophyta</taxon>
        <taxon>Magnoliopsida</taxon>
        <taxon>Liliopsida</taxon>
        <taxon>Poales</taxon>
        <taxon>Poaceae</taxon>
        <taxon>PACMAD clade</taxon>
        <taxon>Arundinoideae</taxon>
        <taxon>Arundineae</taxon>
        <taxon>Arundo</taxon>
    </lineage>
</organism>